<feature type="transmembrane region" description="Helical" evidence="1">
    <location>
        <begin position="60"/>
        <end position="80"/>
    </location>
</feature>
<feature type="transmembrane region" description="Helical" evidence="1">
    <location>
        <begin position="130"/>
        <end position="147"/>
    </location>
</feature>
<keyword evidence="1" id="KW-0472">Membrane</keyword>
<gene>
    <name evidence="2" type="ORF">A1D17_19535</name>
</gene>
<keyword evidence="1" id="KW-0812">Transmembrane</keyword>
<evidence type="ECO:0008006" key="4">
    <source>
        <dbReference type="Google" id="ProtNLM"/>
    </source>
</evidence>
<feature type="transmembrane region" description="Helical" evidence="1">
    <location>
        <begin position="100"/>
        <end position="118"/>
    </location>
</feature>
<dbReference type="Proteomes" id="UP000076489">
    <property type="component" value="Unassembled WGS sequence"/>
</dbReference>
<dbReference type="RefSeq" id="WP_063342567.1">
    <property type="nucleotide sequence ID" value="NZ_LUKJ01000003.1"/>
</dbReference>
<feature type="transmembrane region" description="Helical" evidence="1">
    <location>
        <begin position="12"/>
        <end position="28"/>
    </location>
</feature>
<evidence type="ECO:0000313" key="2">
    <source>
        <dbReference type="EMBL" id="KZN18249.1"/>
    </source>
</evidence>
<organism evidence="2 3">
    <name type="scientific">Pseudomonas fluorescens</name>
    <dbReference type="NCBI Taxonomy" id="294"/>
    <lineage>
        <taxon>Bacteria</taxon>
        <taxon>Pseudomonadati</taxon>
        <taxon>Pseudomonadota</taxon>
        <taxon>Gammaproteobacteria</taxon>
        <taxon>Pseudomonadales</taxon>
        <taxon>Pseudomonadaceae</taxon>
        <taxon>Pseudomonas</taxon>
    </lineage>
</organism>
<name>A0A166P1W9_PSEFL</name>
<dbReference type="Pfam" id="PF20327">
    <property type="entry name" value="DUF6622"/>
    <property type="match status" value="1"/>
</dbReference>
<sequence>MLITLQNTPLWVYVIFLVLCYFGVKALYPTHESKSALLVTPPALLAWSLFSLDLTLNPQLSVGCWLVTFLLGSLSALVFFSRKGVELDDPETGLIMPGSWKTLVLYQLFFAVNFYFGYQDDVHPEQAATLEVLLFKASASGFVYGLICGRSLKLYRLLLELQAQRPKMAAS</sequence>
<protein>
    <recommendedName>
        <fullName evidence="4">DUF1453 domain-containing protein</fullName>
    </recommendedName>
</protein>
<proteinExistence type="predicted"/>
<reference evidence="2 3" key="2">
    <citation type="journal article" date="2018" name="Nature">
        <title>Mutant phenotypes for thousands of bacterial genes of unknown function.</title>
        <authorList>
            <person name="Price M.N."/>
            <person name="Wetmore K.M."/>
            <person name="Waters R.J."/>
            <person name="Callaghan M."/>
            <person name="Ray J."/>
            <person name="Liu H."/>
            <person name="Kuehl J.V."/>
            <person name="Melnyk R.A."/>
            <person name="Lamson J.S."/>
            <person name="Suh Y."/>
            <person name="Carlson H.K."/>
            <person name="Esquivel Z."/>
            <person name="Sadeeshkumar H."/>
            <person name="Chakraborty R."/>
            <person name="Zane G.M."/>
            <person name="Rubin B.E."/>
            <person name="Wall J.D."/>
            <person name="Visel A."/>
            <person name="Bristow J."/>
            <person name="Blow M.J."/>
            <person name="Arkin A.P."/>
            <person name="Deutschbauer A.M."/>
        </authorList>
    </citation>
    <scope>NUCLEOTIDE SEQUENCE [LARGE SCALE GENOMIC DNA]</scope>
    <source>
        <strain evidence="2 3">FW300-N1B4</strain>
    </source>
</reference>
<accession>A0A166P1W9</accession>
<evidence type="ECO:0000313" key="3">
    <source>
        <dbReference type="Proteomes" id="UP000076489"/>
    </source>
</evidence>
<evidence type="ECO:0000256" key="1">
    <source>
        <dbReference type="SAM" id="Phobius"/>
    </source>
</evidence>
<dbReference type="InterPro" id="IPR046730">
    <property type="entry name" value="DUF6622"/>
</dbReference>
<reference evidence="3" key="1">
    <citation type="submission" date="2016-03" db="EMBL/GenBank/DDBJ databases">
        <authorList>
            <person name="Ray J."/>
            <person name="Price M."/>
            <person name="Deutschbauer A."/>
        </authorList>
    </citation>
    <scope>NUCLEOTIDE SEQUENCE [LARGE SCALE GENOMIC DNA]</scope>
    <source>
        <strain evidence="3">FW300-N1B4</strain>
    </source>
</reference>
<keyword evidence="1" id="KW-1133">Transmembrane helix</keyword>
<dbReference type="OrthoDB" id="6023636at2"/>
<comment type="caution">
    <text evidence="2">The sequence shown here is derived from an EMBL/GenBank/DDBJ whole genome shotgun (WGS) entry which is preliminary data.</text>
</comment>
<dbReference type="EMBL" id="LUKJ01000003">
    <property type="protein sequence ID" value="KZN18249.1"/>
    <property type="molecule type" value="Genomic_DNA"/>
</dbReference>
<dbReference type="AlphaFoldDB" id="A0A166P1W9"/>